<feature type="domain" description="Fe/B12 periplasmic-binding" evidence="1">
    <location>
        <begin position="1"/>
        <end position="98"/>
    </location>
</feature>
<name>A0A0F9MEA8_9ZZZZ</name>
<feature type="non-terminal residue" evidence="2">
    <location>
        <position position="116"/>
    </location>
</feature>
<dbReference type="Gene3D" id="3.40.50.1980">
    <property type="entry name" value="Nitrogenase molybdenum iron protein domain"/>
    <property type="match status" value="1"/>
</dbReference>
<dbReference type="PROSITE" id="PS50983">
    <property type="entry name" value="FE_B12_PBP"/>
    <property type="match status" value="1"/>
</dbReference>
<sequence>MLHCVSEPIAAREPSRKVPWEEMRAFEPEVVVLMPCGFDAQRAARESACLARLEGWFQLPALRKGRVYAMNGNAYFSRPGPRLVDGLEMLARVLHPERWPHQPSVGSVVPAGRQVL</sequence>
<accession>A0A0F9MEA8</accession>
<comment type="caution">
    <text evidence="2">The sequence shown here is derived from an EMBL/GenBank/DDBJ whole genome shotgun (WGS) entry which is preliminary data.</text>
</comment>
<dbReference type="PANTHER" id="PTHR42860:SF1">
    <property type="entry name" value="VITAMIN B12-BINDING PROTEIN"/>
    <property type="match status" value="1"/>
</dbReference>
<dbReference type="InterPro" id="IPR002491">
    <property type="entry name" value="ABC_transptr_periplasmic_BD"/>
</dbReference>
<proteinExistence type="predicted"/>
<dbReference type="PANTHER" id="PTHR42860">
    <property type="entry name" value="VITAMIN B12-BINDING PROTEIN"/>
    <property type="match status" value="1"/>
</dbReference>
<evidence type="ECO:0000313" key="2">
    <source>
        <dbReference type="EMBL" id="KKM97661.1"/>
    </source>
</evidence>
<organism evidence="2">
    <name type="scientific">marine sediment metagenome</name>
    <dbReference type="NCBI Taxonomy" id="412755"/>
    <lineage>
        <taxon>unclassified sequences</taxon>
        <taxon>metagenomes</taxon>
        <taxon>ecological metagenomes</taxon>
    </lineage>
</organism>
<evidence type="ECO:0000259" key="1">
    <source>
        <dbReference type="PROSITE" id="PS50983"/>
    </source>
</evidence>
<dbReference type="EMBL" id="LAZR01005721">
    <property type="protein sequence ID" value="KKM97661.1"/>
    <property type="molecule type" value="Genomic_DNA"/>
</dbReference>
<protein>
    <recommendedName>
        <fullName evidence="1">Fe/B12 periplasmic-binding domain-containing protein</fullName>
    </recommendedName>
</protein>
<dbReference type="AlphaFoldDB" id="A0A0F9MEA8"/>
<dbReference type="SUPFAM" id="SSF53807">
    <property type="entry name" value="Helical backbone' metal receptor"/>
    <property type="match status" value="1"/>
</dbReference>
<dbReference type="InterPro" id="IPR051030">
    <property type="entry name" value="Vitamin_B12-ABC_binding"/>
</dbReference>
<reference evidence="2" key="1">
    <citation type="journal article" date="2015" name="Nature">
        <title>Complex archaea that bridge the gap between prokaryotes and eukaryotes.</title>
        <authorList>
            <person name="Spang A."/>
            <person name="Saw J.H."/>
            <person name="Jorgensen S.L."/>
            <person name="Zaremba-Niedzwiedzka K."/>
            <person name="Martijn J."/>
            <person name="Lind A.E."/>
            <person name="van Eijk R."/>
            <person name="Schleper C."/>
            <person name="Guy L."/>
            <person name="Ettema T.J."/>
        </authorList>
    </citation>
    <scope>NUCLEOTIDE SEQUENCE</scope>
</reference>
<gene>
    <name evidence="2" type="ORF">LCGC14_1165860</name>
</gene>